<reference evidence="2" key="1">
    <citation type="journal article" date="2019" name="Int. J. Syst. Evol. Microbiol.">
        <title>The Global Catalogue of Microorganisms (GCM) 10K type strain sequencing project: providing services to taxonomists for standard genome sequencing and annotation.</title>
        <authorList>
            <consortium name="The Broad Institute Genomics Platform"/>
            <consortium name="The Broad Institute Genome Sequencing Center for Infectious Disease"/>
            <person name="Wu L."/>
            <person name="Ma J."/>
        </authorList>
    </citation>
    <scope>NUCLEOTIDE SEQUENCE [LARGE SCALE GENOMIC DNA]</scope>
    <source>
        <strain evidence="2">KCTC 42903</strain>
    </source>
</reference>
<gene>
    <name evidence="1" type="ORF">ACFSQS_04675</name>
</gene>
<dbReference type="EMBL" id="JBHULK010000001">
    <property type="protein sequence ID" value="MFD2534392.1"/>
    <property type="molecule type" value="Genomic_DNA"/>
</dbReference>
<accession>A0ABW5JSK8</accession>
<dbReference type="RefSeq" id="WP_388014842.1">
    <property type="nucleotide sequence ID" value="NZ_JBHUDT010000001.1"/>
</dbReference>
<keyword evidence="2" id="KW-1185">Reference proteome</keyword>
<comment type="caution">
    <text evidence="1">The sequence shown here is derived from an EMBL/GenBank/DDBJ whole genome shotgun (WGS) entry which is preliminary data.</text>
</comment>
<organism evidence="1 2">
    <name type="scientific">Gelatiniphilus marinus</name>
    <dbReference type="NCBI Taxonomy" id="1759464"/>
    <lineage>
        <taxon>Bacteria</taxon>
        <taxon>Pseudomonadati</taxon>
        <taxon>Bacteroidota</taxon>
        <taxon>Flavobacteriia</taxon>
        <taxon>Flavobacteriales</taxon>
        <taxon>Flavobacteriaceae</taxon>
        <taxon>Gelatiniphilus</taxon>
    </lineage>
</organism>
<protein>
    <submittedName>
        <fullName evidence="1">Uncharacterized protein</fullName>
    </submittedName>
</protein>
<proteinExistence type="predicted"/>
<evidence type="ECO:0000313" key="2">
    <source>
        <dbReference type="Proteomes" id="UP001597441"/>
    </source>
</evidence>
<name>A0ABW5JSK8_9FLAO</name>
<sequence length="141" mass="16724">MDYILECVEKSVIEFENEIESKIRKNNLQYLRENAIIIPSKIAGAADQDMFYDIKMENATIIRKAARELITDAKAIQMHGFKDIEYLDLLRIEVDAFRILFAEWVKTFNRKYYITDRWEGLFNPLGINYDEKDPDDTYLLI</sequence>
<evidence type="ECO:0000313" key="1">
    <source>
        <dbReference type="EMBL" id="MFD2534392.1"/>
    </source>
</evidence>
<dbReference type="Proteomes" id="UP001597441">
    <property type="component" value="Unassembled WGS sequence"/>
</dbReference>